<reference evidence="5" key="2">
    <citation type="submission" date="2025-09" db="UniProtKB">
        <authorList>
            <consortium name="Ensembl"/>
        </authorList>
    </citation>
    <scope>IDENTIFICATION</scope>
</reference>
<dbReference type="InterPro" id="IPR018114">
    <property type="entry name" value="TRYPSIN_HIS"/>
</dbReference>
<dbReference type="InterPro" id="IPR009003">
    <property type="entry name" value="Peptidase_S1_PA"/>
</dbReference>
<evidence type="ECO:0000259" key="4">
    <source>
        <dbReference type="PROSITE" id="PS50240"/>
    </source>
</evidence>
<dbReference type="FunFam" id="2.40.10.10:FF:000005">
    <property type="entry name" value="Serine protease 37"/>
    <property type="match status" value="1"/>
</dbReference>
<dbReference type="Pfam" id="PF00089">
    <property type="entry name" value="Trypsin"/>
    <property type="match status" value="1"/>
</dbReference>
<proteinExistence type="predicted"/>
<evidence type="ECO:0000313" key="6">
    <source>
        <dbReference type="Proteomes" id="UP000694393"/>
    </source>
</evidence>
<dbReference type="AlphaFoldDB" id="A0A8C8VJ75"/>
<dbReference type="PANTHER" id="PTHR24271:SF81">
    <property type="entry name" value="GRANZYME B"/>
    <property type="match status" value="1"/>
</dbReference>
<reference evidence="5" key="1">
    <citation type="submission" date="2025-08" db="UniProtKB">
        <authorList>
            <consortium name="Ensembl"/>
        </authorList>
    </citation>
    <scope>IDENTIFICATION</scope>
</reference>
<dbReference type="InterPro" id="IPR001314">
    <property type="entry name" value="Peptidase_S1A"/>
</dbReference>
<keyword evidence="3" id="KW-1015">Disulfide bond</keyword>
<evidence type="ECO:0000256" key="3">
    <source>
        <dbReference type="ARBA" id="ARBA00023157"/>
    </source>
</evidence>
<dbReference type="Gene3D" id="2.40.10.10">
    <property type="entry name" value="Trypsin-like serine proteases"/>
    <property type="match status" value="2"/>
</dbReference>
<dbReference type="Ensembl" id="ENSPCET00000011997.1">
    <property type="protein sequence ID" value="ENSPCEP00000011611.1"/>
    <property type="gene ID" value="ENSPCEG00000009142.1"/>
</dbReference>
<dbReference type="GO" id="GO:0004252">
    <property type="term" value="F:serine-type endopeptidase activity"/>
    <property type="evidence" value="ECO:0007669"/>
    <property type="project" value="InterPro"/>
</dbReference>
<dbReference type="InterPro" id="IPR001254">
    <property type="entry name" value="Trypsin_dom"/>
</dbReference>
<dbReference type="PROSITE" id="PS00134">
    <property type="entry name" value="TRYPSIN_HIS"/>
    <property type="match status" value="1"/>
</dbReference>
<sequence>MIFTTFSPPGEIIGGHEARPHSRPYMAHLETITGAGVQTCGGFLIRNDVVLTAAHCNNEKGDIIITLGAHDLRLKEESQQVISVRRQILHPQYDAHTLNNDIMLLQLVSRAQLNSWVQVLALPKPCQHVCPGATCSVAGWGRTSARRWRASPTLQEVDVVVMEDTACQRNPDLKNYYYNGGNPSSFFSLPASCFNSQGDSGGPLMCEATAQGIVSWGSTNGTPPGVYTRVSGFVPWILETMRKLEV</sequence>
<dbReference type="PANTHER" id="PTHR24271">
    <property type="entry name" value="KALLIKREIN-RELATED"/>
    <property type="match status" value="1"/>
</dbReference>
<dbReference type="InterPro" id="IPR043504">
    <property type="entry name" value="Peptidase_S1_PA_chymotrypsin"/>
</dbReference>
<protein>
    <recommendedName>
        <fullName evidence="4">Peptidase S1 domain-containing protein</fullName>
    </recommendedName>
</protein>
<dbReference type="PRINTS" id="PR00722">
    <property type="entry name" value="CHYMOTRYPSIN"/>
</dbReference>
<dbReference type="CDD" id="cd00190">
    <property type="entry name" value="Tryp_SPc"/>
    <property type="match status" value="1"/>
</dbReference>
<dbReference type="Proteomes" id="UP000694393">
    <property type="component" value="Unplaced"/>
</dbReference>
<evidence type="ECO:0000256" key="2">
    <source>
        <dbReference type="ARBA" id="ARBA00023145"/>
    </source>
</evidence>
<evidence type="ECO:0000313" key="5">
    <source>
        <dbReference type="Ensembl" id="ENSPCEP00000011611.1"/>
    </source>
</evidence>
<evidence type="ECO:0000256" key="1">
    <source>
        <dbReference type="ARBA" id="ARBA00022729"/>
    </source>
</evidence>
<feature type="domain" description="Peptidase S1" evidence="4">
    <location>
        <begin position="12"/>
        <end position="242"/>
    </location>
</feature>
<keyword evidence="6" id="KW-1185">Reference proteome</keyword>
<dbReference type="SMART" id="SM00020">
    <property type="entry name" value="Tryp_SPc"/>
    <property type="match status" value="1"/>
</dbReference>
<name>A0A8C8VJ75_9SAUR</name>
<dbReference type="GO" id="GO:0006508">
    <property type="term" value="P:proteolysis"/>
    <property type="evidence" value="ECO:0007669"/>
    <property type="project" value="InterPro"/>
</dbReference>
<accession>A0A8C8VJ75</accession>
<dbReference type="PROSITE" id="PS50240">
    <property type="entry name" value="TRYPSIN_DOM"/>
    <property type="match status" value="1"/>
</dbReference>
<keyword evidence="2" id="KW-0865">Zymogen</keyword>
<organism evidence="5 6">
    <name type="scientific">Pelusios castaneus</name>
    <name type="common">West African mud turtle</name>
    <dbReference type="NCBI Taxonomy" id="367368"/>
    <lineage>
        <taxon>Eukaryota</taxon>
        <taxon>Metazoa</taxon>
        <taxon>Chordata</taxon>
        <taxon>Craniata</taxon>
        <taxon>Vertebrata</taxon>
        <taxon>Euteleostomi</taxon>
        <taxon>Archelosauria</taxon>
        <taxon>Testudinata</taxon>
        <taxon>Testudines</taxon>
        <taxon>Pleurodira</taxon>
        <taxon>Pelomedusidae</taxon>
        <taxon>Pelusios</taxon>
    </lineage>
</organism>
<keyword evidence="1" id="KW-0732">Signal</keyword>
<dbReference type="SUPFAM" id="SSF50494">
    <property type="entry name" value="Trypsin-like serine proteases"/>
    <property type="match status" value="1"/>
</dbReference>